<evidence type="ECO:0000313" key="2">
    <source>
        <dbReference type="Proteomes" id="UP001057402"/>
    </source>
</evidence>
<reference evidence="2" key="1">
    <citation type="journal article" date="2023" name="Front. Plant Sci.">
        <title>Chromosomal-level genome assembly of Melastoma candidum provides insights into trichome evolution.</title>
        <authorList>
            <person name="Zhong Y."/>
            <person name="Wu W."/>
            <person name="Sun C."/>
            <person name="Zou P."/>
            <person name="Liu Y."/>
            <person name="Dai S."/>
            <person name="Zhou R."/>
        </authorList>
    </citation>
    <scope>NUCLEOTIDE SEQUENCE [LARGE SCALE GENOMIC DNA]</scope>
</reference>
<evidence type="ECO:0000313" key="1">
    <source>
        <dbReference type="EMBL" id="KAI4364643.1"/>
    </source>
</evidence>
<name>A0ACB9QLV7_9MYRT</name>
<gene>
    <name evidence="1" type="ORF">MLD38_020705</name>
</gene>
<protein>
    <submittedName>
        <fullName evidence="1">Uncharacterized protein</fullName>
    </submittedName>
</protein>
<accession>A0ACB9QLV7</accession>
<keyword evidence="2" id="KW-1185">Reference proteome</keyword>
<dbReference type="EMBL" id="CM042885">
    <property type="protein sequence ID" value="KAI4364643.1"/>
    <property type="molecule type" value="Genomic_DNA"/>
</dbReference>
<dbReference type="Proteomes" id="UP001057402">
    <property type="component" value="Chromosome 6"/>
</dbReference>
<comment type="caution">
    <text evidence="1">The sequence shown here is derived from an EMBL/GenBank/DDBJ whole genome shotgun (WGS) entry which is preliminary data.</text>
</comment>
<sequence>MMAEHRTGNGQQINGKASSSGASSYSIQLDNFSKRLKALYAHWGENKSDLWGGADALVVATPPASEDLHYLKSLVLNTWLLGYEFPETIMAFMRRQIHFLCSQKKASRLEVVKRSAKEAVSADVVIHVKAKSDDGSSYMEDIISAVQTLSKSNGDRQPVVGNIARENPEGKLLVKWSEKLKNANFQQTYLLSRMLANSCVSKRLPI</sequence>
<proteinExistence type="predicted"/>
<organism evidence="1 2">
    <name type="scientific">Melastoma candidum</name>
    <dbReference type="NCBI Taxonomy" id="119954"/>
    <lineage>
        <taxon>Eukaryota</taxon>
        <taxon>Viridiplantae</taxon>
        <taxon>Streptophyta</taxon>
        <taxon>Embryophyta</taxon>
        <taxon>Tracheophyta</taxon>
        <taxon>Spermatophyta</taxon>
        <taxon>Magnoliopsida</taxon>
        <taxon>eudicotyledons</taxon>
        <taxon>Gunneridae</taxon>
        <taxon>Pentapetalae</taxon>
        <taxon>rosids</taxon>
        <taxon>malvids</taxon>
        <taxon>Myrtales</taxon>
        <taxon>Melastomataceae</taxon>
        <taxon>Melastomatoideae</taxon>
        <taxon>Melastomateae</taxon>
        <taxon>Melastoma</taxon>
    </lineage>
</organism>